<keyword evidence="9" id="KW-0479">Metal-binding</keyword>
<dbReference type="GO" id="GO:0010468">
    <property type="term" value="P:regulation of gene expression"/>
    <property type="evidence" value="ECO:0007669"/>
    <property type="project" value="TreeGrafter"/>
</dbReference>
<reference evidence="12 13" key="1">
    <citation type="journal article" date="2016" name="Nat. Commun.">
        <title>Thousands of microbial genomes shed light on interconnected biogeochemical processes in an aquifer system.</title>
        <authorList>
            <person name="Anantharaman K."/>
            <person name="Brown C.T."/>
            <person name="Hug L.A."/>
            <person name="Sharon I."/>
            <person name="Castelle C.J."/>
            <person name="Probst A.J."/>
            <person name="Thomas B.C."/>
            <person name="Singh A."/>
            <person name="Wilkins M.J."/>
            <person name="Karaoz U."/>
            <person name="Brodie E.L."/>
            <person name="Williams K.H."/>
            <person name="Hubbard S.S."/>
            <person name="Banfield J.F."/>
        </authorList>
    </citation>
    <scope>NUCLEOTIDE SEQUENCE [LARGE SCALE GENOMIC DNA]</scope>
</reference>
<dbReference type="PROSITE" id="PS00517">
    <property type="entry name" value="RNASE_3_1"/>
    <property type="match status" value="1"/>
</dbReference>
<sequence>MLSPTEALEKKIGIEFKNKDVLTEALTHRSYLNEYANGELPHNERLEYLGDAVLELVITHELFKKFPEYMEGQLTVLRAALVNAQMLSKIAENIGLGDFMRMSRGERKDTGKAREVILANAIEAVIGAIYIDQGIDAVKKFILKFIWAHLDEIVKNKSYRDSKSELQEIIQERLKVTPTYKVTEEAGPAHKKIFKVGVYFGDRFIADGAGASKQEAEVEAAKNALKKYRE</sequence>
<dbReference type="InterPro" id="IPR014720">
    <property type="entry name" value="dsRBD_dom"/>
</dbReference>
<dbReference type="FunFam" id="1.10.1520.10:FF:000001">
    <property type="entry name" value="Ribonuclease 3"/>
    <property type="match status" value="1"/>
</dbReference>
<evidence type="ECO:0000256" key="4">
    <source>
        <dbReference type="ARBA" id="ARBA00022664"/>
    </source>
</evidence>
<accession>A0A1G2GT18</accession>
<evidence type="ECO:0000256" key="1">
    <source>
        <dbReference type="ARBA" id="ARBA00000109"/>
    </source>
</evidence>
<dbReference type="HAMAP" id="MF_00104">
    <property type="entry name" value="RNase_III"/>
    <property type="match status" value="1"/>
</dbReference>
<dbReference type="Proteomes" id="UP000179106">
    <property type="component" value="Unassembled WGS sequence"/>
</dbReference>
<dbReference type="GO" id="GO:0004525">
    <property type="term" value="F:ribonuclease III activity"/>
    <property type="evidence" value="ECO:0007669"/>
    <property type="project" value="UniProtKB-UniRule"/>
</dbReference>
<comment type="similarity">
    <text evidence="2">Belongs to the ribonuclease III family.</text>
</comment>
<dbReference type="SMART" id="SM00358">
    <property type="entry name" value="DSRM"/>
    <property type="match status" value="1"/>
</dbReference>
<dbReference type="GO" id="GO:0005737">
    <property type="term" value="C:cytoplasm"/>
    <property type="evidence" value="ECO:0007669"/>
    <property type="project" value="UniProtKB-SubCell"/>
</dbReference>
<feature type="active site" evidence="9">
    <location>
        <position position="123"/>
    </location>
</feature>
<dbReference type="AlphaFoldDB" id="A0A1G2GT18"/>
<evidence type="ECO:0000256" key="6">
    <source>
        <dbReference type="ARBA" id="ARBA00022759"/>
    </source>
</evidence>
<comment type="cofactor">
    <cofactor evidence="9">
        <name>Mg(2+)</name>
        <dbReference type="ChEBI" id="CHEBI:18420"/>
    </cofactor>
</comment>
<dbReference type="EC" id="3.1.26.3" evidence="9"/>
<evidence type="ECO:0000256" key="5">
    <source>
        <dbReference type="ARBA" id="ARBA00022722"/>
    </source>
</evidence>
<dbReference type="PROSITE" id="PS50137">
    <property type="entry name" value="DS_RBD"/>
    <property type="match status" value="1"/>
</dbReference>
<dbReference type="PROSITE" id="PS50142">
    <property type="entry name" value="RNASE_3_2"/>
    <property type="match status" value="1"/>
</dbReference>
<protein>
    <recommendedName>
        <fullName evidence="9">Ribonuclease 3</fullName>
        <ecNumber evidence="9">3.1.26.3</ecNumber>
    </recommendedName>
    <alternativeName>
        <fullName evidence="9">Ribonuclease III</fullName>
        <shortName evidence="9">RNase III</shortName>
    </alternativeName>
</protein>
<feature type="binding site" evidence="9">
    <location>
        <position position="123"/>
    </location>
    <ligand>
        <name>Mg(2+)</name>
        <dbReference type="ChEBI" id="CHEBI:18420"/>
    </ligand>
</feature>
<dbReference type="SUPFAM" id="SSF54768">
    <property type="entry name" value="dsRNA-binding domain-like"/>
    <property type="match status" value="1"/>
</dbReference>
<evidence type="ECO:0000256" key="7">
    <source>
        <dbReference type="ARBA" id="ARBA00022801"/>
    </source>
</evidence>
<keyword evidence="9" id="KW-0460">Magnesium</keyword>
<dbReference type="Pfam" id="PF00035">
    <property type="entry name" value="dsrm"/>
    <property type="match status" value="1"/>
</dbReference>
<keyword evidence="9" id="KW-0819">tRNA processing</keyword>
<dbReference type="InterPro" id="IPR011907">
    <property type="entry name" value="RNase_III"/>
</dbReference>
<name>A0A1G2GT18_9BACT</name>
<comment type="catalytic activity">
    <reaction evidence="1 9">
        <text>Endonucleolytic cleavage to 5'-phosphomonoester.</text>
        <dbReference type="EC" id="3.1.26.3"/>
    </reaction>
</comment>
<evidence type="ECO:0000259" key="10">
    <source>
        <dbReference type="PROSITE" id="PS50137"/>
    </source>
</evidence>
<dbReference type="SMART" id="SM00535">
    <property type="entry name" value="RIBOc"/>
    <property type="match status" value="1"/>
</dbReference>
<gene>
    <name evidence="9" type="primary">rnc</name>
    <name evidence="12" type="ORF">A3B25_03880</name>
</gene>
<feature type="binding site" evidence="9">
    <location>
        <position position="47"/>
    </location>
    <ligand>
        <name>Mg(2+)</name>
        <dbReference type="ChEBI" id="CHEBI:18420"/>
    </ligand>
</feature>
<dbReference type="GO" id="GO:0006397">
    <property type="term" value="P:mRNA processing"/>
    <property type="evidence" value="ECO:0007669"/>
    <property type="project" value="UniProtKB-UniRule"/>
</dbReference>
<dbReference type="GO" id="GO:0046872">
    <property type="term" value="F:metal ion binding"/>
    <property type="evidence" value="ECO:0007669"/>
    <property type="project" value="UniProtKB-KW"/>
</dbReference>
<keyword evidence="8 9" id="KW-0694">RNA-binding</keyword>
<dbReference type="NCBIfam" id="TIGR02191">
    <property type="entry name" value="RNaseIII"/>
    <property type="match status" value="1"/>
</dbReference>
<dbReference type="CDD" id="cd00593">
    <property type="entry name" value="RIBOc"/>
    <property type="match status" value="1"/>
</dbReference>
<comment type="subcellular location">
    <subcellularLocation>
        <location evidence="9">Cytoplasm</location>
    </subcellularLocation>
</comment>
<dbReference type="STRING" id="1802126.A3B25_03880"/>
<dbReference type="SUPFAM" id="SSF69065">
    <property type="entry name" value="RNase III domain-like"/>
    <property type="match status" value="1"/>
</dbReference>
<organism evidence="12 13">
    <name type="scientific">Candidatus Ryanbacteria bacterium RIFCSPLOWO2_01_FULL_48_26</name>
    <dbReference type="NCBI Taxonomy" id="1802126"/>
    <lineage>
        <taxon>Bacteria</taxon>
        <taxon>Candidatus Ryaniibacteriota</taxon>
    </lineage>
</organism>
<dbReference type="CDD" id="cd10845">
    <property type="entry name" value="DSRM_RNAse_III_family"/>
    <property type="match status" value="1"/>
</dbReference>
<evidence type="ECO:0000256" key="8">
    <source>
        <dbReference type="ARBA" id="ARBA00022884"/>
    </source>
</evidence>
<evidence type="ECO:0000313" key="12">
    <source>
        <dbReference type="EMBL" id="OGZ53343.1"/>
    </source>
</evidence>
<dbReference type="InterPro" id="IPR036389">
    <property type="entry name" value="RNase_III_sf"/>
</dbReference>
<evidence type="ECO:0000256" key="3">
    <source>
        <dbReference type="ARBA" id="ARBA00022552"/>
    </source>
</evidence>
<comment type="function">
    <text evidence="9">Digests double-stranded RNA. Involved in the processing of primary rRNA transcript to yield the immediate precursors to the large and small rRNAs (23S and 16S). Processes some mRNAs, and tRNAs when they are encoded in the rRNA operon. Processes pre-crRNA and tracrRNA of type II CRISPR loci if present in the organism.</text>
</comment>
<dbReference type="PANTHER" id="PTHR11207">
    <property type="entry name" value="RIBONUCLEASE III"/>
    <property type="match status" value="1"/>
</dbReference>
<dbReference type="Gene3D" id="1.10.1520.10">
    <property type="entry name" value="Ribonuclease III domain"/>
    <property type="match status" value="1"/>
</dbReference>
<dbReference type="Pfam" id="PF14622">
    <property type="entry name" value="Ribonucleas_3_3"/>
    <property type="match status" value="1"/>
</dbReference>
<feature type="binding site" evidence="9">
    <location>
        <position position="120"/>
    </location>
    <ligand>
        <name>Mg(2+)</name>
        <dbReference type="ChEBI" id="CHEBI:18420"/>
    </ligand>
</feature>
<keyword evidence="3 9" id="KW-0698">rRNA processing</keyword>
<dbReference type="EMBL" id="MHNW01000023">
    <property type="protein sequence ID" value="OGZ53343.1"/>
    <property type="molecule type" value="Genomic_DNA"/>
</dbReference>
<feature type="domain" description="DRBM" evidence="10">
    <location>
        <begin position="161"/>
        <end position="230"/>
    </location>
</feature>
<evidence type="ECO:0000256" key="9">
    <source>
        <dbReference type="HAMAP-Rule" id="MF_00104"/>
    </source>
</evidence>
<dbReference type="InterPro" id="IPR000999">
    <property type="entry name" value="RNase_III_dom"/>
</dbReference>
<keyword evidence="4 9" id="KW-0507">mRNA processing</keyword>
<keyword evidence="7 9" id="KW-0378">Hydrolase</keyword>
<feature type="active site" evidence="9">
    <location>
        <position position="51"/>
    </location>
</feature>
<keyword evidence="5 9" id="KW-0540">Nuclease</keyword>
<dbReference type="GO" id="GO:0003725">
    <property type="term" value="F:double-stranded RNA binding"/>
    <property type="evidence" value="ECO:0007669"/>
    <property type="project" value="TreeGrafter"/>
</dbReference>
<dbReference type="GO" id="GO:0006364">
    <property type="term" value="P:rRNA processing"/>
    <property type="evidence" value="ECO:0007669"/>
    <property type="project" value="UniProtKB-UniRule"/>
</dbReference>
<evidence type="ECO:0000256" key="2">
    <source>
        <dbReference type="ARBA" id="ARBA00010183"/>
    </source>
</evidence>
<comment type="caution">
    <text evidence="12">The sequence shown here is derived from an EMBL/GenBank/DDBJ whole genome shotgun (WGS) entry which is preliminary data.</text>
</comment>
<proteinExistence type="inferred from homology"/>
<dbReference type="PANTHER" id="PTHR11207:SF0">
    <property type="entry name" value="RIBONUCLEASE 3"/>
    <property type="match status" value="1"/>
</dbReference>
<evidence type="ECO:0000313" key="13">
    <source>
        <dbReference type="Proteomes" id="UP000179106"/>
    </source>
</evidence>
<comment type="subunit">
    <text evidence="9">Homodimer.</text>
</comment>
<dbReference type="Gene3D" id="3.30.160.20">
    <property type="match status" value="1"/>
</dbReference>
<keyword evidence="9" id="KW-0963">Cytoplasm</keyword>
<keyword evidence="9" id="KW-0699">rRNA-binding</keyword>
<dbReference type="GO" id="GO:0008033">
    <property type="term" value="P:tRNA processing"/>
    <property type="evidence" value="ECO:0007669"/>
    <property type="project" value="UniProtKB-KW"/>
</dbReference>
<keyword evidence="6 9" id="KW-0255">Endonuclease</keyword>
<feature type="domain" description="RNase III" evidence="11">
    <location>
        <begin position="5"/>
        <end position="134"/>
    </location>
</feature>
<dbReference type="GO" id="GO:0019843">
    <property type="term" value="F:rRNA binding"/>
    <property type="evidence" value="ECO:0007669"/>
    <property type="project" value="UniProtKB-KW"/>
</dbReference>
<evidence type="ECO:0000259" key="11">
    <source>
        <dbReference type="PROSITE" id="PS50142"/>
    </source>
</evidence>